<dbReference type="EMBL" id="BMIP01000001">
    <property type="protein sequence ID" value="GGD56635.1"/>
    <property type="molecule type" value="Genomic_DNA"/>
</dbReference>
<feature type="signal peptide" evidence="1">
    <location>
        <begin position="1"/>
        <end position="31"/>
    </location>
</feature>
<feature type="chain" id="PRO_5037425803" description="ABC transporter" evidence="1">
    <location>
        <begin position="32"/>
        <end position="213"/>
    </location>
</feature>
<reference evidence="2" key="2">
    <citation type="submission" date="2020-09" db="EMBL/GenBank/DDBJ databases">
        <authorList>
            <person name="Sun Q."/>
            <person name="Zhou Y."/>
        </authorList>
    </citation>
    <scope>NUCLEOTIDE SEQUENCE</scope>
    <source>
        <strain evidence="2">CGMCC 1.15360</strain>
    </source>
</reference>
<accession>A0A916YR16</accession>
<evidence type="ECO:0000313" key="3">
    <source>
        <dbReference type="Proteomes" id="UP000612349"/>
    </source>
</evidence>
<dbReference type="Proteomes" id="UP000612349">
    <property type="component" value="Unassembled WGS sequence"/>
</dbReference>
<dbReference type="SUPFAM" id="SSF159594">
    <property type="entry name" value="XCC0632-like"/>
    <property type="match status" value="1"/>
</dbReference>
<gene>
    <name evidence="2" type="ORF">GCM10010990_02330</name>
</gene>
<keyword evidence="3" id="KW-1185">Reference proteome</keyword>
<organism evidence="2 3">
    <name type="scientific">Croceicoccus mobilis</name>
    <dbReference type="NCBI Taxonomy" id="1703339"/>
    <lineage>
        <taxon>Bacteria</taxon>
        <taxon>Pseudomonadati</taxon>
        <taxon>Pseudomonadota</taxon>
        <taxon>Alphaproteobacteria</taxon>
        <taxon>Sphingomonadales</taxon>
        <taxon>Erythrobacteraceae</taxon>
        <taxon>Croceicoccus</taxon>
    </lineage>
</organism>
<evidence type="ECO:0008006" key="4">
    <source>
        <dbReference type="Google" id="ProtNLM"/>
    </source>
</evidence>
<evidence type="ECO:0000313" key="2">
    <source>
        <dbReference type="EMBL" id="GGD56635.1"/>
    </source>
</evidence>
<dbReference type="AlphaFoldDB" id="A0A916YR16"/>
<protein>
    <recommendedName>
        <fullName evidence="4">ABC transporter</fullName>
    </recommendedName>
</protein>
<sequence>MAMLMSEMTRMNRSWKLAAIAAPALALTALSGCVSIGGGGEQPDQLIDLTPRAVAPAGASESGQVDEAVFVFEPEVQNRLDNKRVPVQIDDSSVAYLQGATYVDRPARLFQHLLAETLRAKGGMLVVEGVDPGLPNRTRLYGQLVDMGYNARSSSVIVTYDAVQIAPDGTVRSQRFSHTVDGLTPDVISVAPALNEAANAVALDVANWFDPGK</sequence>
<reference evidence="2" key="1">
    <citation type="journal article" date="2014" name="Int. J. Syst. Evol. Microbiol.">
        <title>Complete genome sequence of Corynebacterium casei LMG S-19264T (=DSM 44701T), isolated from a smear-ripened cheese.</title>
        <authorList>
            <consortium name="US DOE Joint Genome Institute (JGI-PGF)"/>
            <person name="Walter F."/>
            <person name="Albersmeier A."/>
            <person name="Kalinowski J."/>
            <person name="Ruckert C."/>
        </authorList>
    </citation>
    <scope>NUCLEOTIDE SEQUENCE</scope>
    <source>
        <strain evidence="2">CGMCC 1.15360</strain>
    </source>
</reference>
<comment type="caution">
    <text evidence="2">The sequence shown here is derived from an EMBL/GenBank/DDBJ whole genome shotgun (WGS) entry which is preliminary data.</text>
</comment>
<keyword evidence="1" id="KW-0732">Signal</keyword>
<name>A0A916YR16_9SPHN</name>
<evidence type="ECO:0000256" key="1">
    <source>
        <dbReference type="SAM" id="SignalP"/>
    </source>
</evidence>
<dbReference type="Gene3D" id="3.40.50.10610">
    <property type="entry name" value="ABC-type transport auxiliary lipoprotein component"/>
    <property type="match status" value="1"/>
</dbReference>
<proteinExistence type="predicted"/>